<dbReference type="PANTHER" id="PTHR47572">
    <property type="entry name" value="LIPOPROTEIN-RELATED"/>
    <property type="match status" value="1"/>
</dbReference>
<sequence>MNWEFELIGGPFVGVSEGPVWIENNLIFTHIPSSTIRQYNPETGQITVIRRETNYANGLTLDNNNNLYACEGDARRVVKYSGNQTIILADNFENLKLNIPNDLVCDKDGDIWFTDPFYEAAAGKWSEDVSNKELAHDSVYRITDIGGDKWQISRVTFDTTRPNGLLFSLNYDFLYVAQSGRREDE</sequence>
<dbReference type="InterPro" id="IPR011042">
    <property type="entry name" value="6-blade_b-propeller_TolB-like"/>
</dbReference>
<dbReference type="InterPro" id="IPR051262">
    <property type="entry name" value="SMP-30/CGR1_Lactonase"/>
</dbReference>
<evidence type="ECO:0000313" key="3">
    <source>
        <dbReference type="EMBL" id="SVD81730.1"/>
    </source>
</evidence>
<dbReference type="GO" id="GO:0016787">
    <property type="term" value="F:hydrolase activity"/>
    <property type="evidence" value="ECO:0007669"/>
    <property type="project" value="UniProtKB-KW"/>
</dbReference>
<evidence type="ECO:0000259" key="2">
    <source>
        <dbReference type="Pfam" id="PF08450"/>
    </source>
</evidence>
<keyword evidence="1" id="KW-0378">Hydrolase</keyword>
<organism evidence="3">
    <name type="scientific">marine metagenome</name>
    <dbReference type="NCBI Taxonomy" id="408172"/>
    <lineage>
        <taxon>unclassified sequences</taxon>
        <taxon>metagenomes</taxon>
        <taxon>ecological metagenomes</taxon>
    </lineage>
</organism>
<feature type="domain" description="SMP-30/Gluconolactonase/LRE-like region" evidence="2">
    <location>
        <begin position="16"/>
        <end position="181"/>
    </location>
</feature>
<dbReference type="AlphaFoldDB" id="A0A382YF47"/>
<dbReference type="InterPro" id="IPR013658">
    <property type="entry name" value="SGL"/>
</dbReference>
<reference evidence="3" key="1">
    <citation type="submission" date="2018-05" db="EMBL/GenBank/DDBJ databases">
        <authorList>
            <person name="Lanie J.A."/>
            <person name="Ng W.-L."/>
            <person name="Kazmierczak K.M."/>
            <person name="Andrzejewski T.M."/>
            <person name="Davidsen T.M."/>
            <person name="Wayne K.J."/>
            <person name="Tettelin H."/>
            <person name="Glass J.I."/>
            <person name="Rusch D."/>
            <person name="Podicherti R."/>
            <person name="Tsui H.-C.T."/>
            <person name="Winkler M.E."/>
        </authorList>
    </citation>
    <scope>NUCLEOTIDE SEQUENCE</scope>
</reference>
<name>A0A382YF47_9ZZZZ</name>
<accession>A0A382YF47</accession>
<dbReference type="PANTHER" id="PTHR47572:SF4">
    <property type="entry name" value="LACTONASE DRP35"/>
    <property type="match status" value="1"/>
</dbReference>
<dbReference type="Gene3D" id="2.120.10.30">
    <property type="entry name" value="TolB, C-terminal domain"/>
    <property type="match status" value="1"/>
</dbReference>
<evidence type="ECO:0000256" key="1">
    <source>
        <dbReference type="ARBA" id="ARBA00022801"/>
    </source>
</evidence>
<dbReference type="SUPFAM" id="SSF63829">
    <property type="entry name" value="Calcium-dependent phosphotriesterase"/>
    <property type="match status" value="1"/>
</dbReference>
<dbReference type="Pfam" id="PF08450">
    <property type="entry name" value="SGL"/>
    <property type="match status" value="1"/>
</dbReference>
<protein>
    <recommendedName>
        <fullName evidence="2">SMP-30/Gluconolactonase/LRE-like region domain-containing protein</fullName>
    </recommendedName>
</protein>
<proteinExistence type="predicted"/>
<gene>
    <name evidence="3" type="ORF">METZ01_LOCUS434584</name>
</gene>
<dbReference type="EMBL" id="UINC01175219">
    <property type="protein sequence ID" value="SVD81730.1"/>
    <property type="molecule type" value="Genomic_DNA"/>
</dbReference>
<feature type="non-terminal residue" evidence="3">
    <location>
        <position position="185"/>
    </location>
</feature>